<proteinExistence type="predicted"/>
<evidence type="ECO:0000313" key="2">
    <source>
        <dbReference type="Proteomes" id="UP000467637"/>
    </source>
</evidence>
<accession>A0ABW9UKR3</accession>
<keyword evidence="2" id="KW-1185">Reference proteome</keyword>
<evidence type="ECO:0000313" key="1">
    <source>
        <dbReference type="EMBL" id="MVQ39576.1"/>
    </source>
</evidence>
<reference evidence="1 2" key="1">
    <citation type="submission" date="2019-12" db="EMBL/GenBank/DDBJ databases">
        <authorList>
            <person name="Huq M.A."/>
        </authorList>
    </citation>
    <scope>NUCLEOTIDE SEQUENCE [LARGE SCALE GENOMIC DNA]</scope>
    <source>
        <strain evidence="1 2">MAH-34</strain>
    </source>
</reference>
<comment type="caution">
    <text evidence="1">The sequence shown here is derived from an EMBL/GenBank/DDBJ whole genome shotgun (WGS) entry which is preliminary data.</text>
</comment>
<dbReference type="Proteomes" id="UP000467637">
    <property type="component" value="Unassembled WGS sequence"/>
</dbReference>
<protein>
    <submittedName>
        <fullName evidence="1">Uncharacterized protein</fullName>
    </submittedName>
</protein>
<dbReference type="RefSeq" id="WP_181646330.1">
    <property type="nucleotide sequence ID" value="NZ_WSEM01000034.1"/>
</dbReference>
<sequence length="85" mass="10193">MEPSSHETAIEYLKTAIFSERDLRFREAINDLNYHFIKTNDVQVLKDIYFKLKDITLRNIILGILMHNEIGLKQFFLMYIKKNDI</sequence>
<organism evidence="1 2">
    <name type="scientific">Paenibacillus anseongense</name>
    <dbReference type="NCBI Taxonomy" id="2682845"/>
    <lineage>
        <taxon>Bacteria</taxon>
        <taxon>Bacillati</taxon>
        <taxon>Bacillota</taxon>
        <taxon>Bacilli</taxon>
        <taxon>Bacillales</taxon>
        <taxon>Paenibacillaceae</taxon>
        <taxon>Paenibacillus</taxon>
    </lineage>
</organism>
<gene>
    <name evidence="1" type="ORF">GON05_33805</name>
</gene>
<dbReference type="EMBL" id="WSEM01000034">
    <property type="protein sequence ID" value="MVQ39576.1"/>
    <property type="molecule type" value="Genomic_DNA"/>
</dbReference>
<name>A0ABW9UKR3_9BACL</name>